<sequence length="105" mass="12404">MVSITNYSDFKDNVGKNVKILGTLAKEIWQHLTTFVDSHPYMNYFDLDDGYQMVIYTKDSISCNEKIEIIGKLIKTEGRRKNPRSKIHDEYFEYQLLVDSWKCLD</sequence>
<dbReference type="AlphaFoldDB" id="X1H9Q9"/>
<accession>X1H9Q9</accession>
<evidence type="ECO:0000313" key="1">
    <source>
        <dbReference type="EMBL" id="GAH42038.1"/>
    </source>
</evidence>
<evidence type="ECO:0008006" key="2">
    <source>
        <dbReference type="Google" id="ProtNLM"/>
    </source>
</evidence>
<comment type="caution">
    <text evidence="1">The sequence shown here is derived from an EMBL/GenBank/DDBJ whole genome shotgun (WGS) entry which is preliminary data.</text>
</comment>
<organism evidence="1">
    <name type="scientific">marine sediment metagenome</name>
    <dbReference type="NCBI Taxonomy" id="412755"/>
    <lineage>
        <taxon>unclassified sequences</taxon>
        <taxon>metagenomes</taxon>
        <taxon>ecological metagenomes</taxon>
    </lineage>
</organism>
<gene>
    <name evidence="1" type="ORF">S03H2_14106</name>
</gene>
<name>X1H9Q9_9ZZZZ</name>
<reference evidence="1" key="1">
    <citation type="journal article" date="2014" name="Front. Microbiol.">
        <title>High frequency of phylogenetically diverse reductive dehalogenase-homologous genes in deep subseafloor sedimentary metagenomes.</title>
        <authorList>
            <person name="Kawai M."/>
            <person name="Futagami T."/>
            <person name="Toyoda A."/>
            <person name="Takaki Y."/>
            <person name="Nishi S."/>
            <person name="Hori S."/>
            <person name="Arai W."/>
            <person name="Tsubouchi T."/>
            <person name="Morono Y."/>
            <person name="Uchiyama I."/>
            <person name="Ito T."/>
            <person name="Fujiyama A."/>
            <person name="Inagaki F."/>
            <person name="Takami H."/>
        </authorList>
    </citation>
    <scope>NUCLEOTIDE SEQUENCE</scope>
    <source>
        <strain evidence="1">Expedition CK06-06</strain>
    </source>
</reference>
<dbReference type="EMBL" id="BARU01007155">
    <property type="protein sequence ID" value="GAH42038.1"/>
    <property type="molecule type" value="Genomic_DNA"/>
</dbReference>
<proteinExistence type="predicted"/>
<protein>
    <recommendedName>
        <fullName evidence="2">OB-fold nucleic acid binding domain-containing protein</fullName>
    </recommendedName>
</protein>